<keyword evidence="3" id="KW-0456">Lyase</keyword>
<dbReference type="PROSITE" id="PS00166">
    <property type="entry name" value="ENOYL_COA_HYDRATASE"/>
    <property type="match status" value="1"/>
</dbReference>
<dbReference type="GO" id="GO:0006635">
    <property type="term" value="P:fatty acid beta-oxidation"/>
    <property type="evidence" value="ECO:0007669"/>
    <property type="project" value="TreeGrafter"/>
</dbReference>
<dbReference type="SUPFAM" id="SSF52096">
    <property type="entry name" value="ClpP/crotonase"/>
    <property type="match status" value="1"/>
</dbReference>
<accession>A0A4V2FS27</accession>
<gene>
    <name evidence="5" type="ORF">EV681_4181</name>
</gene>
<dbReference type="PANTHER" id="PTHR11941">
    <property type="entry name" value="ENOYL-COA HYDRATASE-RELATED"/>
    <property type="match status" value="1"/>
</dbReference>
<dbReference type="InterPro" id="IPR029045">
    <property type="entry name" value="ClpP/crotonase-like_dom_sf"/>
</dbReference>
<dbReference type="InterPro" id="IPR001753">
    <property type="entry name" value="Enoyl-CoA_hydra/iso"/>
</dbReference>
<dbReference type="Gene3D" id="3.90.226.10">
    <property type="entry name" value="2-enoyl-CoA Hydratase, Chain A, domain 1"/>
    <property type="match status" value="1"/>
</dbReference>
<dbReference type="Gene3D" id="1.10.12.10">
    <property type="entry name" value="Lyase 2-enoyl-coa Hydratase, Chain A, domain 2"/>
    <property type="match status" value="1"/>
</dbReference>
<organism evidence="5 6">
    <name type="scientific">Advenella incenata</name>
    <dbReference type="NCBI Taxonomy" id="267800"/>
    <lineage>
        <taxon>Bacteria</taxon>
        <taxon>Pseudomonadati</taxon>
        <taxon>Pseudomonadota</taxon>
        <taxon>Betaproteobacteria</taxon>
        <taxon>Burkholderiales</taxon>
        <taxon>Alcaligenaceae</taxon>
    </lineage>
</organism>
<comment type="caution">
    <text evidence="5">The sequence shown here is derived from an EMBL/GenBank/DDBJ whole genome shotgun (WGS) entry which is preliminary data.</text>
</comment>
<evidence type="ECO:0000256" key="1">
    <source>
        <dbReference type="ARBA" id="ARBA00005254"/>
    </source>
</evidence>
<dbReference type="InterPro" id="IPR014748">
    <property type="entry name" value="Enoyl-CoA_hydra_C"/>
</dbReference>
<dbReference type="Proteomes" id="UP000293398">
    <property type="component" value="Unassembled WGS sequence"/>
</dbReference>
<evidence type="ECO:0000313" key="6">
    <source>
        <dbReference type="Proteomes" id="UP000293398"/>
    </source>
</evidence>
<dbReference type="RefSeq" id="WP_130305030.1">
    <property type="nucleotide sequence ID" value="NZ_SHKO01000004.1"/>
</dbReference>
<dbReference type="Pfam" id="PF00378">
    <property type="entry name" value="ECH_1"/>
    <property type="match status" value="1"/>
</dbReference>
<sequence>MKDEKIVLVENFEDGVSLFTINRESRRNAICSNTAKTLQDEFAKFDMSEQRVAVITGAGVEAFSAGADVDDVPQLWRCIPTIGIKTEKPVISAVSGWCVGGGLVMAMMSDLVVATTDAKFYYPEAKLGLAQGVIAGLAARIPHKVAMEIILLARIVDAERAQNVGLINEVVSPGQHVDRALELARELASMAPLVLKLLKRFVVNGVLPRGPTELFGLASADIDEIAQSEDIKEGFQAYRERRKPIFQGR</sequence>
<evidence type="ECO:0000256" key="2">
    <source>
        <dbReference type="ARBA" id="ARBA00023098"/>
    </source>
</evidence>
<comment type="similarity">
    <text evidence="1 4">Belongs to the enoyl-CoA hydratase/isomerase family.</text>
</comment>
<dbReference type="CDD" id="cd06558">
    <property type="entry name" value="crotonase-like"/>
    <property type="match status" value="1"/>
</dbReference>
<dbReference type="GO" id="GO:0016829">
    <property type="term" value="F:lyase activity"/>
    <property type="evidence" value="ECO:0007669"/>
    <property type="project" value="UniProtKB-KW"/>
</dbReference>
<evidence type="ECO:0000256" key="4">
    <source>
        <dbReference type="RuleBase" id="RU003707"/>
    </source>
</evidence>
<evidence type="ECO:0000313" key="5">
    <source>
        <dbReference type="EMBL" id="RZT92269.1"/>
    </source>
</evidence>
<proteinExistence type="inferred from homology"/>
<dbReference type="InterPro" id="IPR018376">
    <property type="entry name" value="Enoyl-CoA_hyd/isom_CS"/>
</dbReference>
<evidence type="ECO:0000256" key="3">
    <source>
        <dbReference type="ARBA" id="ARBA00023239"/>
    </source>
</evidence>
<name>A0A4V2FS27_9BURK</name>
<keyword evidence="2" id="KW-0443">Lipid metabolism</keyword>
<reference evidence="5 6" key="1">
    <citation type="submission" date="2019-02" db="EMBL/GenBank/DDBJ databases">
        <title>Genomic Encyclopedia of Type Strains, Phase IV (KMG-IV): sequencing the most valuable type-strain genomes for metagenomic binning, comparative biology and taxonomic classification.</title>
        <authorList>
            <person name="Goeker M."/>
        </authorList>
    </citation>
    <scope>NUCLEOTIDE SEQUENCE [LARGE SCALE GENOMIC DNA]</scope>
    <source>
        <strain evidence="5 6">DSM 23814</strain>
    </source>
</reference>
<dbReference type="EMBL" id="SHKO01000004">
    <property type="protein sequence ID" value="RZT92269.1"/>
    <property type="molecule type" value="Genomic_DNA"/>
</dbReference>
<dbReference type="PANTHER" id="PTHR11941:SF169">
    <property type="entry name" value="(7AS)-7A-METHYL-1,5-DIOXO-2,3,5,6,7,7A-HEXAHYDRO-1H-INDENE-CARBOXYL-COA HYDROLASE"/>
    <property type="match status" value="1"/>
</dbReference>
<dbReference type="OrthoDB" id="9807606at2"/>
<dbReference type="AlphaFoldDB" id="A0A4V2FS27"/>
<protein>
    <submittedName>
        <fullName evidence="5">Enoyl-CoA hydratase/carnithine racemase</fullName>
    </submittedName>
</protein>
<keyword evidence="6" id="KW-1185">Reference proteome</keyword>